<dbReference type="Pfam" id="PF00403">
    <property type="entry name" value="HMA"/>
    <property type="match status" value="1"/>
</dbReference>
<dbReference type="GO" id="GO:0005507">
    <property type="term" value="F:copper ion binding"/>
    <property type="evidence" value="ECO:0007669"/>
    <property type="project" value="TreeGrafter"/>
</dbReference>
<dbReference type="InterPro" id="IPR018303">
    <property type="entry name" value="ATPase_P-typ_P_site"/>
</dbReference>
<dbReference type="NCBIfam" id="TIGR01511">
    <property type="entry name" value="ATPase-IB1_Cu"/>
    <property type="match status" value="1"/>
</dbReference>
<dbReference type="GO" id="GO:0043682">
    <property type="term" value="F:P-type divalent copper transporter activity"/>
    <property type="evidence" value="ECO:0007669"/>
    <property type="project" value="TreeGrafter"/>
</dbReference>
<dbReference type="PROSITE" id="PS01047">
    <property type="entry name" value="HMA_1"/>
    <property type="match status" value="1"/>
</dbReference>
<evidence type="ECO:0000313" key="13">
    <source>
        <dbReference type="Proteomes" id="UP000068196"/>
    </source>
</evidence>
<keyword evidence="4 10" id="KW-0479">Metal-binding</keyword>
<dbReference type="InterPro" id="IPR059000">
    <property type="entry name" value="ATPase_P-type_domA"/>
</dbReference>
<dbReference type="KEGG" id="cthi:THC_1446"/>
<gene>
    <name evidence="12" type="ORF">THC_1446</name>
</gene>
<keyword evidence="8 10" id="KW-1133">Transmembrane helix</keyword>
<dbReference type="GO" id="GO:0005524">
    <property type="term" value="F:ATP binding"/>
    <property type="evidence" value="ECO:0007669"/>
    <property type="project" value="UniProtKB-UniRule"/>
</dbReference>
<dbReference type="InterPro" id="IPR036412">
    <property type="entry name" value="HAD-like_sf"/>
</dbReference>
<dbReference type="PROSITE" id="PS50846">
    <property type="entry name" value="HMA_2"/>
    <property type="match status" value="1"/>
</dbReference>
<dbReference type="NCBIfam" id="TIGR01525">
    <property type="entry name" value="ATPase-IB_hvy"/>
    <property type="match status" value="1"/>
</dbReference>
<evidence type="ECO:0000313" key="12">
    <source>
        <dbReference type="EMBL" id="BAU23811.1"/>
    </source>
</evidence>
<evidence type="ECO:0000256" key="5">
    <source>
        <dbReference type="ARBA" id="ARBA00022741"/>
    </source>
</evidence>
<dbReference type="InterPro" id="IPR008250">
    <property type="entry name" value="ATPase_P-typ_transduc_dom_A_sf"/>
</dbReference>
<dbReference type="Gene3D" id="2.70.150.10">
    <property type="entry name" value="Calcium-transporting ATPase, cytoplasmic transduction domain A"/>
    <property type="match status" value="1"/>
</dbReference>
<keyword evidence="13" id="KW-1185">Reference proteome</keyword>
<dbReference type="InterPro" id="IPR006121">
    <property type="entry name" value="HMA_dom"/>
</dbReference>
<keyword evidence="7" id="KW-1278">Translocase</keyword>
<evidence type="ECO:0000256" key="2">
    <source>
        <dbReference type="ARBA" id="ARBA00006024"/>
    </source>
</evidence>
<dbReference type="FunFam" id="3.30.70.100:FF:000005">
    <property type="entry name" value="Copper-exporting P-type ATPase A"/>
    <property type="match status" value="1"/>
</dbReference>
<reference evidence="13" key="2">
    <citation type="journal article" date="2016" name="Int. J. Syst. Evol. Microbiol.">
        <title>Caldimicrobium thiodismutans sp. nov., a sulfur-disproportionating bacterium isolated from a hot spring.</title>
        <authorList>
            <person name="Kojima H."/>
            <person name="Umezawa K."/>
            <person name="Fukui M."/>
        </authorList>
    </citation>
    <scope>NUCLEOTIDE SEQUENCE [LARGE SCALE GENOMIC DNA]</scope>
    <source>
        <strain evidence="13">TF1</strain>
    </source>
</reference>
<reference evidence="12 13" key="1">
    <citation type="journal article" date="2016" name="Int. J. Syst. Evol. Microbiol.">
        <title>Caldimicrobium thiodismutans sp. nov., a sulfur-disproportionating bacterium isolated from a hot spring, and emended description of the genus Caldimicrobium.</title>
        <authorList>
            <person name="Kojima H."/>
            <person name="Umezawa K."/>
            <person name="Fukui M."/>
        </authorList>
    </citation>
    <scope>NUCLEOTIDE SEQUENCE [LARGE SCALE GENOMIC DNA]</scope>
    <source>
        <strain evidence="12 13">TF1</strain>
    </source>
</reference>
<comment type="similarity">
    <text evidence="2 10">Belongs to the cation transport ATPase (P-type) (TC 3.A.3) family. Type IB subfamily.</text>
</comment>
<organism evidence="12 13">
    <name type="scientific">Caldimicrobium thiodismutans</name>
    <dbReference type="NCBI Taxonomy" id="1653476"/>
    <lineage>
        <taxon>Bacteria</taxon>
        <taxon>Pseudomonadati</taxon>
        <taxon>Thermodesulfobacteriota</taxon>
        <taxon>Thermodesulfobacteria</taxon>
        <taxon>Thermodesulfobacteriales</taxon>
        <taxon>Thermodesulfobacteriaceae</taxon>
        <taxon>Caldimicrobium</taxon>
    </lineage>
</organism>
<dbReference type="InterPro" id="IPR017969">
    <property type="entry name" value="Heavy-metal-associated_CS"/>
</dbReference>
<dbReference type="EMBL" id="AP014945">
    <property type="protein sequence ID" value="BAU23811.1"/>
    <property type="molecule type" value="Genomic_DNA"/>
</dbReference>
<dbReference type="SUPFAM" id="SSF56784">
    <property type="entry name" value="HAD-like"/>
    <property type="match status" value="1"/>
</dbReference>
<dbReference type="SUPFAM" id="SSF81653">
    <property type="entry name" value="Calcium ATPase, transduction domain A"/>
    <property type="match status" value="1"/>
</dbReference>
<feature type="transmembrane region" description="Helical" evidence="10">
    <location>
        <begin position="347"/>
        <end position="368"/>
    </location>
</feature>
<dbReference type="PROSITE" id="PS00154">
    <property type="entry name" value="ATPASE_E1_E2"/>
    <property type="match status" value="1"/>
</dbReference>
<dbReference type="InterPro" id="IPR036163">
    <property type="entry name" value="HMA_dom_sf"/>
</dbReference>
<keyword evidence="3 10" id="KW-0812">Transmembrane</keyword>
<dbReference type="AlphaFoldDB" id="A0A0U5AIS1"/>
<dbReference type="NCBIfam" id="TIGR01512">
    <property type="entry name" value="ATPase-IB2_Cd"/>
    <property type="match status" value="1"/>
</dbReference>
<evidence type="ECO:0000256" key="10">
    <source>
        <dbReference type="RuleBase" id="RU362081"/>
    </source>
</evidence>
<dbReference type="SUPFAM" id="SSF55008">
    <property type="entry name" value="HMA, heavy metal-associated domain"/>
    <property type="match status" value="1"/>
</dbReference>
<dbReference type="Proteomes" id="UP000068196">
    <property type="component" value="Chromosome"/>
</dbReference>
<dbReference type="CDD" id="cd00371">
    <property type="entry name" value="HMA"/>
    <property type="match status" value="1"/>
</dbReference>
<accession>A0A0U5AIS1</accession>
<dbReference type="Gene3D" id="3.40.1110.10">
    <property type="entry name" value="Calcium-transporting ATPase, cytoplasmic domain N"/>
    <property type="match status" value="2"/>
</dbReference>
<dbReference type="PANTHER" id="PTHR43520:SF8">
    <property type="entry name" value="P-TYPE CU(+) TRANSPORTER"/>
    <property type="match status" value="1"/>
</dbReference>
<dbReference type="InterPro" id="IPR023298">
    <property type="entry name" value="ATPase_P-typ_TM_dom_sf"/>
</dbReference>
<dbReference type="STRING" id="1653476.THC_1446"/>
<name>A0A0U5AIS1_9BACT</name>
<evidence type="ECO:0000256" key="1">
    <source>
        <dbReference type="ARBA" id="ARBA00004127"/>
    </source>
</evidence>
<proteinExistence type="inferred from homology"/>
<dbReference type="SUPFAM" id="SSF81665">
    <property type="entry name" value="Calcium ATPase, transmembrane domain M"/>
    <property type="match status" value="1"/>
</dbReference>
<feature type="transmembrane region" description="Helical" evidence="10">
    <location>
        <begin position="80"/>
        <end position="97"/>
    </location>
</feature>
<dbReference type="GO" id="GO:0016887">
    <property type="term" value="F:ATP hydrolysis activity"/>
    <property type="evidence" value="ECO:0007669"/>
    <property type="project" value="InterPro"/>
</dbReference>
<evidence type="ECO:0000259" key="11">
    <source>
        <dbReference type="PROSITE" id="PS50846"/>
    </source>
</evidence>
<dbReference type="OrthoDB" id="9813266at2"/>
<dbReference type="RefSeq" id="WP_068515406.1">
    <property type="nucleotide sequence ID" value="NZ_AP014945.1"/>
</dbReference>
<protein>
    <submittedName>
        <fullName evidence="12">Cation transporter</fullName>
    </submittedName>
</protein>
<dbReference type="Gene3D" id="3.40.50.1000">
    <property type="entry name" value="HAD superfamily/HAD-like"/>
    <property type="match status" value="2"/>
</dbReference>
<keyword evidence="5 10" id="KW-0547">Nucleotide-binding</keyword>
<dbReference type="InterPro" id="IPR001757">
    <property type="entry name" value="P_typ_ATPase"/>
</dbReference>
<evidence type="ECO:0000256" key="3">
    <source>
        <dbReference type="ARBA" id="ARBA00022692"/>
    </source>
</evidence>
<dbReference type="PRINTS" id="PR00119">
    <property type="entry name" value="CATATPASE"/>
</dbReference>
<dbReference type="GO" id="GO:0012505">
    <property type="term" value="C:endomembrane system"/>
    <property type="evidence" value="ECO:0007669"/>
    <property type="project" value="UniProtKB-SubCell"/>
</dbReference>
<sequence>MERVTLKVEGMTCVNCAKAIEISLQKLKGVKRVEVSFELGRVSVDFEEEFLSLEEIKKVIEDLGYKVASGVKKKDYQREILGFSFLASLAIMGLMFYHHPVSLFLQALLSISIQIIGGYRFYKGAYASLRAGIGNMDVLVALGTTSALIYSLLAVFKFLPGEPFFETNAFLIAFVRLGKYIEERSRTRALNLLKELFAIQTAKVIILTPDGEKEVSVSEVLPGDILIVKPGDLIPLDSLVEEGSLEVDESLITGESVPVLKKKGDALISGSLVVNGFAKAKVSALLERSYISMLLNLVEEALRHKPGIQRIADLVAHYFVQAIVLLSIGIFFFWFFRGEGIVTSFNFALSVLVISCPCAFGLAVPLGISIGLTRAFRRGLLVKDPSVFEKAKEIKVLILDKTGTLTEGKPHIVDFKVYEEGALSLALALAQTSKHPYSRAIVEFTREKGIHPAEIGECREEPGRGIFCGEFFLGRDEFARGLVLKRGEKVLAEFWAEDKIRESTREILDYIRGLGIEPVLATGDTPERARGVAQALGIERVYAGVRPQDKLRLIEEEQSRGVKVAMVGDGINDAPALAKADLSFVMAEGVDLSKRIGDVVLISGLKGIQAFFEIAFLLRRRIFQNLFWAFIYNLIGIPIAGGLLYSYGIVLKPEIAGLMMAFSSVSVVLNSIRK</sequence>
<dbReference type="Pfam" id="PF00702">
    <property type="entry name" value="Hydrolase"/>
    <property type="match status" value="1"/>
</dbReference>
<dbReference type="InterPro" id="IPR023214">
    <property type="entry name" value="HAD_sf"/>
</dbReference>
<feature type="transmembrane region" description="Helical" evidence="10">
    <location>
        <begin position="315"/>
        <end position="335"/>
    </location>
</feature>
<feature type="transmembrane region" description="Helical" evidence="10">
    <location>
        <begin position="626"/>
        <end position="649"/>
    </location>
</feature>
<comment type="subcellular location">
    <subcellularLocation>
        <location evidence="10">Cell membrane</location>
    </subcellularLocation>
    <subcellularLocation>
        <location evidence="1">Endomembrane system</location>
        <topology evidence="1">Multi-pass membrane protein</topology>
    </subcellularLocation>
</comment>
<evidence type="ECO:0000256" key="9">
    <source>
        <dbReference type="ARBA" id="ARBA00023136"/>
    </source>
</evidence>
<evidence type="ECO:0000256" key="8">
    <source>
        <dbReference type="ARBA" id="ARBA00022989"/>
    </source>
</evidence>
<dbReference type="PANTHER" id="PTHR43520">
    <property type="entry name" value="ATP7, ISOFORM B"/>
    <property type="match status" value="1"/>
</dbReference>
<keyword evidence="6 10" id="KW-0067">ATP-binding</keyword>
<dbReference type="Pfam" id="PF00122">
    <property type="entry name" value="E1-E2_ATPase"/>
    <property type="match status" value="1"/>
</dbReference>
<dbReference type="PATRIC" id="fig|1653476.3.peg.1500"/>
<dbReference type="GO" id="GO:0005886">
    <property type="term" value="C:plasma membrane"/>
    <property type="evidence" value="ECO:0007669"/>
    <property type="project" value="UniProtKB-SubCell"/>
</dbReference>
<evidence type="ECO:0000256" key="6">
    <source>
        <dbReference type="ARBA" id="ARBA00022840"/>
    </source>
</evidence>
<keyword evidence="9 10" id="KW-0472">Membrane</keyword>
<dbReference type="Gene3D" id="3.30.70.100">
    <property type="match status" value="1"/>
</dbReference>
<feature type="transmembrane region" description="Helical" evidence="10">
    <location>
        <begin position="103"/>
        <end position="122"/>
    </location>
</feature>
<dbReference type="PRINTS" id="PR00943">
    <property type="entry name" value="CUATPASE"/>
</dbReference>
<keyword evidence="10" id="KW-1003">Cell membrane</keyword>
<feature type="domain" description="HMA" evidence="11">
    <location>
        <begin position="2"/>
        <end position="68"/>
    </location>
</feature>
<dbReference type="InterPro" id="IPR027256">
    <property type="entry name" value="P-typ_ATPase_IB"/>
</dbReference>
<evidence type="ECO:0000256" key="7">
    <source>
        <dbReference type="ARBA" id="ARBA00022967"/>
    </source>
</evidence>
<dbReference type="InterPro" id="IPR023299">
    <property type="entry name" value="ATPase_P-typ_cyto_dom_N"/>
</dbReference>
<dbReference type="GO" id="GO:0055070">
    <property type="term" value="P:copper ion homeostasis"/>
    <property type="evidence" value="ECO:0007669"/>
    <property type="project" value="TreeGrafter"/>
</dbReference>
<dbReference type="NCBIfam" id="TIGR01494">
    <property type="entry name" value="ATPase_P-type"/>
    <property type="match status" value="1"/>
</dbReference>
<evidence type="ECO:0000256" key="4">
    <source>
        <dbReference type="ARBA" id="ARBA00022723"/>
    </source>
</evidence>
<feature type="transmembrane region" description="Helical" evidence="10">
    <location>
        <begin position="655"/>
        <end position="672"/>
    </location>
</feature>